<keyword evidence="5" id="KW-0560">Oxidoreductase</keyword>
<dbReference type="Pfam" id="PF00970">
    <property type="entry name" value="FAD_binding_6"/>
    <property type="match status" value="1"/>
</dbReference>
<sequence length="327" mass="36173">MSPYRQLAFGVWLSAATWSATYMFWPESESRAAPTRDDIPISPSHFTPATLLSSETTGPNSKLLTLKLPTHLVPFPEDLNPVWSIYMKDSDIQVERPYTPLEGIDKQGIMKFWIKRYVDGEVGKWLHSKNVGDSIEIRGPVPTWAWREGEYDELVMISGGTGITPMYQLIHHLLINQKSTPSTSTPRITLLHSSRTPVELPPPEILQPLKSLAAAQPERFKFHLFVDSPGNLSSPASHNLQVSRIGTSAVQKALGLSQGSSWFKRKSSAEATKIDREKLGKRVLFLVSGPDRTVAAIAGPMGRNLSQGDVGGILGEMGFTSQDVWKL</sequence>
<dbReference type="InterPro" id="IPR001834">
    <property type="entry name" value="CBR-like"/>
</dbReference>
<evidence type="ECO:0000256" key="4">
    <source>
        <dbReference type="ARBA" id="ARBA00022827"/>
    </source>
</evidence>
<feature type="binding site" evidence="6">
    <location>
        <position position="122"/>
    </location>
    <ligand>
        <name>FAD</name>
        <dbReference type="ChEBI" id="CHEBI:57692"/>
    </ligand>
</feature>
<feature type="binding site" evidence="6">
    <location>
        <position position="96"/>
    </location>
    <ligand>
        <name>FAD</name>
        <dbReference type="ChEBI" id="CHEBI:57692"/>
    </ligand>
</feature>
<evidence type="ECO:0000313" key="9">
    <source>
        <dbReference type="EMBL" id="KDQ64656.1"/>
    </source>
</evidence>
<dbReference type="InterPro" id="IPR017938">
    <property type="entry name" value="Riboflavin_synthase-like_b-brl"/>
</dbReference>
<dbReference type="InterPro" id="IPR008333">
    <property type="entry name" value="Cbr1-like_FAD-bd_dom"/>
</dbReference>
<feature type="binding site" evidence="6">
    <location>
        <position position="98"/>
    </location>
    <ligand>
        <name>FAD</name>
        <dbReference type="ChEBI" id="CHEBI:57692"/>
    </ligand>
</feature>
<dbReference type="Pfam" id="PF08030">
    <property type="entry name" value="NAD_binding_6"/>
    <property type="match status" value="1"/>
</dbReference>
<dbReference type="STRING" id="933084.A0A067QPT8"/>
<dbReference type="AlphaFoldDB" id="A0A067QPT8"/>
<dbReference type="InterPro" id="IPR039261">
    <property type="entry name" value="FNR_nucleotide-bd"/>
</dbReference>
<dbReference type="CDD" id="cd06183">
    <property type="entry name" value="cyt_b5_reduct_like"/>
    <property type="match status" value="1"/>
</dbReference>
<feature type="binding site" evidence="6">
    <location>
        <position position="115"/>
    </location>
    <ligand>
        <name>FAD</name>
        <dbReference type="ChEBI" id="CHEBI:57692"/>
    </ligand>
</feature>
<dbReference type="Gene3D" id="3.40.50.80">
    <property type="entry name" value="Nucleotide-binding domain of ferredoxin-NADP reductase (FNR) module"/>
    <property type="match status" value="1"/>
</dbReference>
<dbReference type="HOGENOM" id="CLU_003827_9_1_1"/>
<dbReference type="SUPFAM" id="SSF52343">
    <property type="entry name" value="Ferredoxin reductase-like, C-terminal NADP-linked domain"/>
    <property type="match status" value="1"/>
</dbReference>
<evidence type="ECO:0000256" key="3">
    <source>
        <dbReference type="ARBA" id="ARBA00022630"/>
    </source>
</evidence>
<dbReference type="InterPro" id="IPR017927">
    <property type="entry name" value="FAD-bd_FR_type"/>
</dbReference>
<keyword evidence="10" id="KW-1185">Reference proteome</keyword>
<dbReference type="PANTHER" id="PTHR19370:SF189">
    <property type="entry name" value="CYTOCHROME C MITOCHONDRIAL IMPORT FACTOR CYC2"/>
    <property type="match status" value="1"/>
</dbReference>
<feature type="chain" id="PRO_5001644219" description="FAD-binding FR-type domain-containing protein" evidence="7">
    <location>
        <begin position="20"/>
        <end position="327"/>
    </location>
</feature>
<dbReference type="Proteomes" id="UP000027265">
    <property type="component" value="Unassembled WGS sequence"/>
</dbReference>
<keyword evidence="7" id="KW-0732">Signal</keyword>
<dbReference type="SUPFAM" id="SSF63380">
    <property type="entry name" value="Riboflavin synthase domain-like"/>
    <property type="match status" value="1"/>
</dbReference>
<keyword evidence="4 6" id="KW-0274">FAD</keyword>
<evidence type="ECO:0000313" key="10">
    <source>
        <dbReference type="Proteomes" id="UP000027265"/>
    </source>
</evidence>
<feature type="signal peptide" evidence="7">
    <location>
        <begin position="1"/>
        <end position="19"/>
    </location>
</feature>
<evidence type="ECO:0000256" key="1">
    <source>
        <dbReference type="ARBA" id="ARBA00001974"/>
    </source>
</evidence>
<dbReference type="PROSITE" id="PS51384">
    <property type="entry name" value="FAD_FR"/>
    <property type="match status" value="1"/>
</dbReference>
<dbReference type="InParanoid" id="A0A067QPT8"/>
<evidence type="ECO:0000256" key="7">
    <source>
        <dbReference type="SAM" id="SignalP"/>
    </source>
</evidence>
<dbReference type="EMBL" id="KL197709">
    <property type="protein sequence ID" value="KDQ64656.1"/>
    <property type="molecule type" value="Genomic_DNA"/>
</dbReference>
<gene>
    <name evidence="9" type="ORF">JAAARDRAFT_187966</name>
</gene>
<name>A0A067QPT8_9AGAM</name>
<accession>A0A067QPT8</accession>
<dbReference type="OrthoDB" id="432685at2759"/>
<comment type="cofactor">
    <cofactor evidence="1 6">
        <name>FAD</name>
        <dbReference type="ChEBI" id="CHEBI:57692"/>
    </cofactor>
</comment>
<protein>
    <recommendedName>
        <fullName evidence="8">FAD-binding FR-type domain-containing protein</fullName>
    </recommendedName>
</protein>
<dbReference type="GO" id="GO:0016491">
    <property type="term" value="F:oxidoreductase activity"/>
    <property type="evidence" value="ECO:0007669"/>
    <property type="project" value="UniProtKB-KW"/>
</dbReference>
<dbReference type="PANTHER" id="PTHR19370">
    <property type="entry name" value="NADH-CYTOCHROME B5 REDUCTASE"/>
    <property type="match status" value="1"/>
</dbReference>
<dbReference type="GO" id="GO:0005739">
    <property type="term" value="C:mitochondrion"/>
    <property type="evidence" value="ECO:0007669"/>
    <property type="project" value="TreeGrafter"/>
</dbReference>
<evidence type="ECO:0000259" key="8">
    <source>
        <dbReference type="PROSITE" id="PS51384"/>
    </source>
</evidence>
<dbReference type="PRINTS" id="PR00406">
    <property type="entry name" value="CYTB5RDTASE"/>
</dbReference>
<comment type="similarity">
    <text evidence="2">Belongs to the flavoprotein pyridine nucleotide cytochrome reductase family.</text>
</comment>
<dbReference type="Gene3D" id="2.40.30.10">
    <property type="entry name" value="Translation factors"/>
    <property type="match status" value="1"/>
</dbReference>
<reference evidence="10" key="1">
    <citation type="journal article" date="2014" name="Proc. Natl. Acad. Sci. U.S.A.">
        <title>Extensive sampling of basidiomycete genomes demonstrates inadequacy of the white-rot/brown-rot paradigm for wood decay fungi.</title>
        <authorList>
            <person name="Riley R."/>
            <person name="Salamov A.A."/>
            <person name="Brown D.W."/>
            <person name="Nagy L.G."/>
            <person name="Floudas D."/>
            <person name="Held B.W."/>
            <person name="Levasseur A."/>
            <person name="Lombard V."/>
            <person name="Morin E."/>
            <person name="Otillar R."/>
            <person name="Lindquist E.A."/>
            <person name="Sun H."/>
            <person name="LaButti K.M."/>
            <person name="Schmutz J."/>
            <person name="Jabbour D."/>
            <person name="Luo H."/>
            <person name="Baker S.E."/>
            <person name="Pisabarro A.G."/>
            <person name="Walton J.D."/>
            <person name="Blanchette R.A."/>
            <person name="Henrissat B."/>
            <person name="Martin F."/>
            <person name="Cullen D."/>
            <person name="Hibbett D.S."/>
            <person name="Grigoriev I.V."/>
        </authorList>
    </citation>
    <scope>NUCLEOTIDE SEQUENCE [LARGE SCALE GENOMIC DNA]</scope>
    <source>
        <strain evidence="10">MUCL 33604</strain>
    </source>
</reference>
<proteinExistence type="inferred from homology"/>
<feature type="binding site" evidence="6">
    <location>
        <position position="164"/>
    </location>
    <ligand>
        <name>FAD</name>
        <dbReference type="ChEBI" id="CHEBI:57692"/>
    </ligand>
</feature>
<feature type="domain" description="FAD-binding FR-type" evidence="8">
    <location>
        <begin position="44"/>
        <end position="147"/>
    </location>
</feature>
<feature type="binding site" evidence="6">
    <location>
        <position position="97"/>
    </location>
    <ligand>
        <name>FAD</name>
        <dbReference type="ChEBI" id="CHEBI:57692"/>
    </ligand>
</feature>
<keyword evidence="3 6" id="KW-0285">Flavoprotein</keyword>
<dbReference type="InterPro" id="IPR013121">
    <property type="entry name" value="Fe_red_NAD-bd_6"/>
</dbReference>
<evidence type="ECO:0000256" key="2">
    <source>
        <dbReference type="ARBA" id="ARBA00006105"/>
    </source>
</evidence>
<evidence type="ECO:0000256" key="6">
    <source>
        <dbReference type="PIRSR" id="PIRSR601834-1"/>
    </source>
</evidence>
<evidence type="ECO:0000256" key="5">
    <source>
        <dbReference type="ARBA" id="ARBA00023002"/>
    </source>
</evidence>
<organism evidence="9 10">
    <name type="scientific">Jaapia argillacea MUCL 33604</name>
    <dbReference type="NCBI Taxonomy" id="933084"/>
    <lineage>
        <taxon>Eukaryota</taxon>
        <taxon>Fungi</taxon>
        <taxon>Dikarya</taxon>
        <taxon>Basidiomycota</taxon>
        <taxon>Agaricomycotina</taxon>
        <taxon>Agaricomycetes</taxon>
        <taxon>Agaricomycetidae</taxon>
        <taxon>Jaapiales</taxon>
        <taxon>Jaapiaceae</taxon>
        <taxon>Jaapia</taxon>
    </lineage>
</organism>